<organism evidence="1 2">
    <name type="scientific">Ogataea polymorpha</name>
    <dbReference type="NCBI Taxonomy" id="460523"/>
    <lineage>
        <taxon>Eukaryota</taxon>
        <taxon>Fungi</taxon>
        <taxon>Dikarya</taxon>
        <taxon>Ascomycota</taxon>
        <taxon>Saccharomycotina</taxon>
        <taxon>Pichiomycetes</taxon>
        <taxon>Pichiales</taxon>
        <taxon>Pichiaceae</taxon>
        <taxon>Ogataea</taxon>
    </lineage>
</organism>
<dbReference type="EMBL" id="JAEUBD010001266">
    <property type="protein sequence ID" value="KAH3662756.1"/>
    <property type="molecule type" value="Genomic_DNA"/>
</dbReference>
<name>A0A9P8P0N3_9ASCO</name>
<protein>
    <submittedName>
        <fullName evidence="1">Uncharacterized protein</fullName>
    </submittedName>
</protein>
<gene>
    <name evidence="1" type="ORF">OGATHE_004332</name>
</gene>
<comment type="caution">
    <text evidence="1">The sequence shown here is derived from an EMBL/GenBank/DDBJ whole genome shotgun (WGS) entry which is preliminary data.</text>
</comment>
<dbReference type="AlphaFoldDB" id="A0A9P8P0N3"/>
<keyword evidence="2" id="KW-1185">Reference proteome</keyword>
<reference evidence="1" key="1">
    <citation type="journal article" date="2021" name="Open Biol.">
        <title>Shared evolutionary footprints suggest mitochondrial oxidative damage underlies multiple complex I losses in fungi.</title>
        <authorList>
            <person name="Schikora-Tamarit M.A."/>
            <person name="Marcet-Houben M."/>
            <person name="Nosek J."/>
            <person name="Gabaldon T."/>
        </authorList>
    </citation>
    <scope>NUCLEOTIDE SEQUENCE</scope>
    <source>
        <strain evidence="1">NCAIM Y.01608</strain>
    </source>
</reference>
<evidence type="ECO:0000313" key="1">
    <source>
        <dbReference type="EMBL" id="KAH3662756.1"/>
    </source>
</evidence>
<dbReference type="Proteomes" id="UP000788993">
    <property type="component" value="Unassembled WGS sequence"/>
</dbReference>
<reference evidence="1" key="2">
    <citation type="submission" date="2021-01" db="EMBL/GenBank/DDBJ databases">
        <authorList>
            <person name="Schikora-Tamarit M.A."/>
        </authorList>
    </citation>
    <scope>NUCLEOTIDE SEQUENCE</scope>
    <source>
        <strain evidence="1">NCAIM Y.01608</strain>
    </source>
</reference>
<proteinExistence type="predicted"/>
<sequence length="109" mass="11528">MLDWRLGALRGAIIPVLSSANSSSSETFFTVSSTAVISCTCFTSPACSTFCSLAVSTLAVDSEDIIGEFGVVVVDEMEKMSIAFDKESKAALLRFSESFMVSVSSSFSP</sequence>
<accession>A0A9P8P0N3</accession>
<evidence type="ECO:0000313" key="2">
    <source>
        <dbReference type="Proteomes" id="UP000788993"/>
    </source>
</evidence>